<comment type="caution">
    <text evidence="1">The sequence shown here is derived from an EMBL/GenBank/DDBJ whole genome shotgun (WGS) entry which is preliminary data.</text>
</comment>
<proteinExistence type="predicted"/>
<dbReference type="EMBL" id="MU006707">
    <property type="protein sequence ID" value="KAF2630530.1"/>
    <property type="molecule type" value="Genomic_DNA"/>
</dbReference>
<accession>A0ACB6S8F1</accession>
<evidence type="ECO:0000313" key="1">
    <source>
        <dbReference type="EMBL" id="KAF2630530.1"/>
    </source>
</evidence>
<reference evidence="1" key="1">
    <citation type="journal article" date="2020" name="Stud. Mycol.">
        <title>101 Dothideomycetes genomes: a test case for predicting lifestyles and emergence of pathogens.</title>
        <authorList>
            <person name="Haridas S."/>
            <person name="Albert R."/>
            <person name="Binder M."/>
            <person name="Bloem J."/>
            <person name="Labutti K."/>
            <person name="Salamov A."/>
            <person name="Andreopoulos B."/>
            <person name="Baker S."/>
            <person name="Barry K."/>
            <person name="Bills G."/>
            <person name="Bluhm B."/>
            <person name="Cannon C."/>
            <person name="Castanera R."/>
            <person name="Culley D."/>
            <person name="Daum C."/>
            <person name="Ezra D."/>
            <person name="Gonzalez J."/>
            <person name="Henrissat B."/>
            <person name="Kuo A."/>
            <person name="Liang C."/>
            <person name="Lipzen A."/>
            <person name="Lutzoni F."/>
            <person name="Magnuson J."/>
            <person name="Mondo S."/>
            <person name="Nolan M."/>
            <person name="Ohm R."/>
            <person name="Pangilinan J."/>
            <person name="Park H.-J."/>
            <person name="Ramirez L."/>
            <person name="Alfaro M."/>
            <person name="Sun H."/>
            <person name="Tritt A."/>
            <person name="Yoshinaga Y."/>
            <person name="Zwiers L.-H."/>
            <person name="Turgeon B."/>
            <person name="Goodwin S."/>
            <person name="Spatafora J."/>
            <person name="Crous P."/>
            <person name="Grigoriev I."/>
        </authorList>
    </citation>
    <scope>NUCLEOTIDE SEQUENCE</scope>
    <source>
        <strain evidence="1">CBS 525.71</strain>
    </source>
</reference>
<gene>
    <name evidence="1" type="ORF">BU25DRAFT_408448</name>
</gene>
<sequence length="132" mass="14271">MAGALGGWKRDLCQYFTTSRPTQGVAQQHETPSPIYHGPSSKRLSKMRASKYSQSSQASSSTSTSYSQTGSQASSAICLHSPEIAPPTPGSPSLIPRTVPTHNYPSADNKLEVKGVEFDVDFNHVYVRGTRL</sequence>
<dbReference type="Proteomes" id="UP000799754">
    <property type="component" value="Unassembled WGS sequence"/>
</dbReference>
<name>A0ACB6S8F1_9PLEO</name>
<evidence type="ECO:0000313" key="2">
    <source>
        <dbReference type="Proteomes" id="UP000799754"/>
    </source>
</evidence>
<keyword evidence="2" id="KW-1185">Reference proteome</keyword>
<organism evidence="1 2">
    <name type="scientific">Macroventuria anomochaeta</name>
    <dbReference type="NCBI Taxonomy" id="301207"/>
    <lineage>
        <taxon>Eukaryota</taxon>
        <taxon>Fungi</taxon>
        <taxon>Dikarya</taxon>
        <taxon>Ascomycota</taxon>
        <taxon>Pezizomycotina</taxon>
        <taxon>Dothideomycetes</taxon>
        <taxon>Pleosporomycetidae</taxon>
        <taxon>Pleosporales</taxon>
        <taxon>Pleosporineae</taxon>
        <taxon>Didymellaceae</taxon>
        <taxon>Macroventuria</taxon>
    </lineage>
</organism>
<protein>
    <submittedName>
        <fullName evidence="1">Uncharacterized protein</fullName>
    </submittedName>
</protein>